<sequence>MTMDYIKSSHIDRGYASSTATTYEECKHDTGRFFWVYFFVFKKKYYICAKFPCMELIQKTKWVINWG</sequence>
<name>X0THQ4_9ZZZZ</name>
<comment type="caution">
    <text evidence="1">The sequence shown here is derived from an EMBL/GenBank/DDBJ whole genome shotgun (WGS) entry which is preliminary data.</text>
</comment>
<organism evidence="1">
    <name type="scientific">marine sediment metagenome</name>
    <dbReference type="NCBI Taxonomy" id="412755"/>
    <lineage>
        <taxon>unclassified sequences</taxon>
        <taxon>metagenomes</taxon>
        <taxon>ecological metagenomes</taxon>
    </lineage>
</organism>
<dbReference type="EMBL" id="BARS01018287">
    <property type="protein sequence ID" value="GAF92779.1"/>
    <property type="molecule type" value="Genomic_DNA"/>
</dbReference>
<dbReference type="AlphaFoldDB" id="X0THQ4"/>
<protein>
    <submittedName>
        <fullName evidence="1">Uncharacterized protein</fullName>
    </submittedName>
</protein>
<reference evidence="1" key="1">
    <citation type="journal article" date="2014" name="Front. Microbiol.">
        <title>High frequency of phylogenetically diverse reductive dehalogenase-homologous genes in deep subseafloor sedimentary metagenomes.</title>
        <authorList>
            <person name="Kawai M."/>
            <person name="Futagami T."/>
            <person name="Toyoda A."/>
            <person name="Takaki Y."/>
            <person name="Nishi S."/>
            <person name="Hori S."/>
            <person name="Arai W."/>
            <person name="Tsubouchi T."/>
            <person name="Morono Y."/>
            <person name="Uchiyama I."/>
            <person name="Ito T."/>
            <person name="Fujiyama A."/>
            <person name="Inagaki F."/>
            <person name="Takami H."/>
        </authorList>
    </citation>
    <scope>NUCLEOTIDE SEQUENCE</scope>
    <source>
        <strain evidence="1">Expedition CK06-06</strain>
    </source>
</reference>
<gene>
    <name evidence="1" type="ORF">S01H1_29772</name>
</gene>
<proteinExistence type="predicted"/>
<evidence type="ECO:0000313" key="1">
    <source>
        <dbReference type="EMBL" id="GAF92779.1"/>
    </source>
</evidence>
<accession>X0THQ4</accession>